<dbReference type="InterPro" id="IPR024079">
    <property type="entry name" value="MetalloPept_cat_dom_sf"/>
</dbReference>
<protein>
    <recommendedName>
        <fullName evidence="7">Peptidase M10 metallopeptidase domain-containing protein</fullName>
    </recommendedName>
</protein>
<evidence type="ECO:0000256" key="2">
    <source>
        <dbReference type="ARBA" id="ARBA00022723"/>
    </source>
</evidence>
<keyword evidence="2" id="KW-0479">Metal-binding</keyword>
<keyword evidence="6" id="KW-1133">Transmembrane helix</keyword>
<dbReference type="Gene3D" id="3.40.390.10">
    <property type="entry name" value="Collagenase (Catalytic Domain)"/>
    <property type="match status" value="1"/>
</dbReference>
<keyword evidence="3" id="KW-0378">Hydrolase</keyword>
<dbReference type="InterPro" id="IPR021190">
    <property type="entry name" value="Pept_M10A"/>
</dbReference>
<dbReference type="GO" id="GO:0008270">
    <property type="term" value="F:zinc ion binding"/>
    <property type="evidence" value="ECO:0007669"/>
    <property type="project" value="InterPro"/>
</dbReference>
<dbReference type="EMBL" id="MHNW01000015">
    <property type="protein sequence ID" value="OGZ53591.1"/>
    <property type="molecule type" value="Genomic_DNA"/>
</dbReference>
<evidence type="ECO:0000256" key="6">
    <source>
        <dbReference type="SAM" id="Phobius"/>
    </source>
</evidence>
<accession>A0A1G2GUG2</accession>
<comment type="caution">
    <text evidence="8">The sequence shown here is derived from an EMBL/GenBank/DDBJ whole genome shotgun (WGS) entry which is preliminary data.</text>
</comment>
<dbReference type="SUPFAM" id="SSF55486">
    <property type="entry name" value="Metalloproteases ('zincins'), catalytic domain"/>
    <property type="match status" value="2"/>
</dbReference>
<feature type="coiled-coil region" evidence="5">
    <location>
        <begin position="184"/>
        <end position="228"/>
    </location>
</feature>
<proteinExistence type="predicted"/>
<gene>
    <name evidence="8" type="ORF">A3B25_00615</name>
</gene>
<keyword evidence="4" id="KW-0862">Zinc</keyword>
<keyword evidence="6" id="KW-0472">Membrane</keyword>
<evidence type="ECO:0000256" key="5">
    <source>
        <dbReference type="SAM" id="Coils"/>
    </source>
</evidence>
<feature type="domain" description="Peptidase M10 metallopeptidase" evidence="7">
    <location>
        <begin position="253"/>
        <end position="312"/>
    </location>
</feature>
<evidence type="ECO:0000313" key="9">
    <source>
        <dbReference type="Proteomes" id="UP000179106"/>
    </source>
</evidence>
<keyword evidence="5" id="KW-0175">Coiled coil</keyword>
<dbReference type="STRING" id="1802126.A3B25_00615"/>
<evidence type="ECO:0000259" key="7">
    <source>
        <dbReference type="Pfam" id="PF00413"/>
    </source>
</evidence>
<dbReference type="PRINTS" id="PR00138">
    <property type="entry name" value="MATRIXIN"/>
</dbReference>
<reference evidence="8 9" key="1">
    <citation type="journal article" date="2016" name="Nat. Commun.">
        <title>Thousands of microbial genomes shed light on interconnected biogeochemical processes in an aquifer system.</title>
        <authorList>
            <person name="Anantharaman K."/>
            <person name="Brown C.T."/>
            <person name="Hug L.A."/>
            <person name="Sharon I."/>
            <person name="Castelle C.J."/>
            <person name="Probst A.J."/>
            <person name="Thomas B.C."/>
            <person name="Singh A."/>
            <person name="Wilkins M.J."/>
            <person name="Karaoz U."/>
            <person name="Brodie E.L."/>
            <person name="Williams K.H."/>
            <person name="Hubbard S.S."/>
            <person name="Banfield J.F."/>
        </authorList>
    </citation>
    <scope>NUCLEOTIDE SEQUENCE [LARGE SCALE GENOMIC DNA]</scope>
</reference>
<keyword evidence="1" id="KW-0645">Protease</keyword>
<name>A0A1G2GUG2_9BACT</name>
<dbReference type="InterPro" id="IPR001818">
    <property type="entry name" value="Pept_M10_metallopeptidase"/>
</dbReference>
<evidence type="ECO:0000256" key="1">
    <source>
        <dbReference type="ARBA" id="ARBA00022670"/>
    </source>
</evidence>
<dbReference type="Proteomes" id="UP000179106">
    <property type="component" value="Unassembled WGS sequence"/>
</dbReference>
<evidence type="ECO:0000256" key="4">
    <source>
        <dbReference type="ARBA" id="ARBA00022833"/>
    </source>
</evidence>
<evidence type="ECO:0000313" key="8">
    <source>
        <dbReference type="EMBL" id="OGZ53591.1"/>
    </source>
</evidence>
<dbReference type="GO" id="GO:0004222">
    <property type="term" value="F:metalloendopeptidase activity"/>
    <property type="evidence" value="ECO:0007669"/>
    <property type="project" value="InterPro"/>
</dbReference>
<dbReference type="Pfam" id="PF00413">
    <property type="entry name" value="Peptidase_M10"/>
    <property type="match status" value="1"/>
</dbReference>
<evidence type="ECO:0000256" key="3">
    <source>
        <dbReference type="ARBA" id="ARBA00022801"/>
    </source>
</evidence>
<feature type="transmembrane region" description="Helical" evidence="6">
    <location>
        <begin position="6"/>
        <end position="23"/>
    </location>
</feature>
<sequence>MKTAKVISVTLFIVLFGIAIYFISAHFGRTVIEEILGYFSPCAYPITYRIGSVDSRFGISEKEFENTIEKAVLIWEEAAHKNLFELQNNGALAINLVYDYRQEATERLENIGVIINNSQEGYADLEKKYESVITEYGWRKTELDQLVSNYNERKKSYELDVTRWNSRDTRLTNKNEQGTLRQEFERLNNEKSRLLADADIIEKKQKELNELVNNINALVDAMNNLARELNLSVSTYNKIGETRGQEFQEGVYKSNVTGKEIDIYEFDSPTRLLRVLTHEFGHALGLPHVDNPKAIMYELNQAMNEKLAPEDLIALKNRCGIHE</sequence>
<dbReference type="AlphaFoldDB" id="A0A1G2GUG2"/>
<organism evidence="8 9">
    <name type="scientific">Candidatus Ryanbacteria bacterium RIFCSPLOWO2_01_FULL_48_26</name>
    <dbReference type="NCBI Taxonomy" id="1802126"/>
    <lineage>
        <taxon>Bacteria</taxon>
        <taxon>Candidatus Ryaniibacteriota</taxon>
    </lineage>
</organism>
<keyword evidence="6" id="KW-0812">Transmembrane</keyword>
<dbReference type="GO" id="GO:0006508">
    <property type="term" value="P:proteolysis"/>
    <property type="evidence" value="ECO:0007669"/>
    <property type="project" value="UniProtKB-KW"/>
</dbReference>
<dbReference type="GO" id="GO:0031012">
    <property type="term" value="C:extracellular matrix"/>
    <property type="evidence" value="ECO:0007669"/>
    <property type="project" value="InterPro"/>
</dbReference>